<comment type="caution">
    <text evidence="1">The sequence shown here is derived from an EMBL/GenBank/DDBJ whole genome shotgun (WGS) entry which is preliminary data.</text>
</comment>
<evidence type="ECO:0000313" key="2">
    <source>
        <dbReference type="Proteomes" id="UP000224567"/>
    </source>
</evidence>
<reference evidence="2" key="2">
    <citation type="journal article" date="2017" name="J. Anim. Genet.">
        <title>Multiple reference genome sequences of hot pepper reveal the massive evolution of plant disease resistance genes by retroduplication.</title>
        <authorList>
            <person name="Kim S."/>
            <person name="Park J."/>
            <person name="Yeom S.-I."/>
            <person name="Kim Y.-M."/>
            <person name="Seo E."/>
            <person name="Kim K.-T."/>
            <person name="Kim M.-S."/>
            <person name="Lee J.M."/>
            <person name="Cheong K."/>
            <person name="Shin H.-S."/>
            <person name="Kim S.-B."/>
            <person name="Han K."/>
            <person name="Lee J."/>
            <person name="Park M."/>
            <person name="Lee H.-A."/>
            <person name="Lee H.-Y."/>
            <person name="Lee Y."/>
            <person name="Oh S."/>
            <person name="Lee J.H."/>
            <person name="Choi E."/>
            <person name="Choi E."/>
            <person name="Lee S.E."/>
            <person name="Jeon J."/>
            <person name="Kim H."/>
            <person name="Choi G."/>
            <person name="Song H."/>
            <person name="Lee J."/>
            <person name="Lee S.-C."/>
            <person name="Kwon J.-K."/>
            <person name="Lee H.-Y."/>
            <person name="Koo N."/>
            <person name="Hong Y."/>
            <person name="Kim R.W."/>
            <person name="Kang W.-H."/>
            <person name="Huh J.H."/>
            <person name="Kang B.-C."/>
            <person name="Yang T.-J."/>
            <person name="Lee Y.-H."/>
            <person name="Bennetzen J.L."/>
            <person name="Choi D."/>
        </authorList>
    </citation>
    <scope>NUCLEOTIDE SEQUENCE [LARGE SCALE GENOMIC DNA]</scope>
    <source>
        <strain evidence="2">cv. PBC81</strain>
    </source>
</reference>
<dbReference type="EMBL" id="MLFT02000010">
    <property type="protein sequence ID" value="PHT36569.1"/>
    <property type="molecule type" value="Genomic_DNA"/>
</dbReference>
<protein>
    <submittedName>
        <fullName evidence="1">Uncharacterized protein</fullName>
    </submittedName>
</protein>
<reference evidence="1 2" key="1">
    <citation type="journal article" date="2017" name="Genome Biol.">
        <title>New reference genome sequences of hot pepper reveal the massive evolution of plant disease-resistance genes by retroduplication.</title>
        <authorList>
            <person name="Kim S."/>
            <person name="Park J."/>
            <person name="Yeom S.I."/>
            <person name="Kim Y.M."/>
            <person name="Seo E."/>
            <person name="Kim K.T."/>
            <person name="Kim M.S."/>
            <person name="Lee J.M."/>
            <person name="Cheong K."/>
            <person name="Shin H.S."/>
            <person name="Kim S.B."/>
            <person name="Han K."/>
            <person name="Lee J."/>
            <person name="Park M."/>
            <person name="Lee H.A."/>
            <person name="Lee H.Y."/>
            <person name="Lee Y."/>
            <person name="Oh S."/>
            <person name="Lee J.H."/>
            <person name="Choi E."/>
            <person name="Choi E."/>
            <person name="Lee S.E."/>
            <person name="Jeon J."/>
            <person name="Kim H."/>
            <person name="Choi G."/>
            <person name="Song H."/>
            <person name="Lee J."/>
            <person name="Lee S.C."/>
            <person name="Kwon J.K."/>
            <person name="Lee H.Y."/>
            <person name="Koo N."/>
            <person name="Hong Y."/>
            <person name="Kim R.W."/>
            <person name="Kang W.H."/>
            <person name="Huh J.H."/>
            <person name="Kang B.C."/>
            <person name="Yang T.J."/>
            <person name="Lee Y.H."/>
            <person name="Bennetzen J.L."/>
            <person name="Choi D."/>
        </authorList>
    </citation>
    <scope>NUCLEOTIDE SEQUENCE [LARGE SCALE GENOMIC DNA]</scope>
    <source>
        <strain evidence="2">cv. PBC81</strain>
    </source>
</reference>
<evidence type="ECO:0000313" key="1">
    <source>
        <dbReference type="EMBL" id="PHT36569.1"/>
    </source>
</evidence>
<gene>
    <name evidence="1" type="ORF">CQW23_24269</name>
</gene>
<keyword evidence="2" id="KW-1185">Reference proteome</keyword>
<accession>A0A2G2VU99</accession>
<sequence>MAIFPYEVGIIRRFMRGLTLRIREVVLVVAQSGASLQEVVKSEKEFELIHFEKYGNLRDKRSCTLGQFSNTSSGGRGLFREDFCPQYNRPVQVAMQTSEGRHLGRCSYGLGQASHGLSQ</sequence>
<dbReference type="Proteomes" id="UP000224567">
    <property type="component" value="Unassembled WGS sequence"/>
</dbReference>
<proteinExistence type="predicted"/>
<name>A0A2G2VU99_CAPBA</name>
<dbReference type="AlphaFoldDB" id="A0A2G2VU99"/>
<organism evidence="1 2">
    <name type="scientific">Capsicum baccatum</name>
    <name type="common">Peruvian pepper</name>
    <dbReference type="NCBI Taxonomy" id="33114"/>
    <lineage>
        <taxon>Eukaryota</taxon>
        <taxon>Viridiplantae</taxon>
        <taxon>Streptophyta</taxon>
        <taxon>Embryophyta</taxon>
        <taxon>Tracheophyta</taxon>
        <taxon>Spermatophyta</taxon>
        <taxon>Magnoliopsida</taxon>
        <taxon>eudicotyledons</taxon>
        <taxon>Gunneridae</taxon>
        <taxon>Pentapetalae</taxon>
        <taxon>asterids</taxon>
        <taxon>lamiids</taxon>
        <taxon>Solanales</taxon>
        <taxon>Solanaceae</taxon>
        <taxon>Solanoideae</taxon>
        <taxon>Capsiceae</taxon>
        <taxon>Capsicum</taxon>
    </lineage>
</organism>